<evidence type="ECO:0000256" key="1">
    <source>
        <dbReference type="ARBA" id="ARBA00009121"/>
    </source>
</evidence>
<evidence type="ECO:0000256" key="8">
    <source>
        <dbReference type="SAM" id="MobiDB-lite"/>
    </source>
</evidence>
<sequence length="432" mass="46764">MMKLLLITSVLAFVAAASASKVVFCYYGTWSKGRPGNGKFTPANIDPNLCTHLGYSFFGINDNDGSIISLDSYVDFKENWGLGYIQDVVNLKKVNPKLKVIAVVGGYNEVSLLQQHGFDGLDLDWEYPAQRGGAPQDKANFVTWLKEIKTEFNKYKYLLTIAVGSTPNLAGPSYDIAAISLHLDLINLMTYDLHGSWESVTGMNSPLYSSGPFSIEKAVNYWLNNGAPASKLTVGLAAYGRTFTLANPSNNGLGAPSVGAGTAGQFTREGGFLGYNEICLDKSWNVKWDQQESVPYAYQGNQWVGYDNPQSIAAKAQFALSKNLAGVMIWSIETDDFRGDCGAGAYPLLKTAFSTINGGKVIPPTQGPVNPTTRRPNPPTQKPVTKPQVGGSDSCGGMTDGYFRSNAACNQFYQCVNGYKYDYVCPGSLSSI</sequence>
<keyword evidence="3 9" id="KW-0732">Signal</keyword>
<dbReference type="SMART" id="SM00636">
    <property type="entry name" value="Glyco_18"/>
    <property type="match status" value="1"/>
</dbReference>
<dbReference type="PROSITE" id="PS50940">
    <property type="entry name" value="CHIT_BIND_II"/>
    <property type="match status" value="1"/>
</dbReference>
<keyword evidence="13" id="KW-1185">Reference proteome</keyword>
<accession>T1GD51</accession>
<dbReference type="EnsemblMetazoa" id="MESCA001232-RA">
    <property type="protein sequence ID" value="MESCA001232-PA"/>
    <property type="gene ID" value="MESCA001232"/>
</dbReference>
<evidence type="ECO:0000256" key="2">
    <source>
        <dbReference type="ARBA" id="ARBA00022669"/>
    </source>
</evidence>
<feature type="region of interest" description="Disordered" evidence="8">
    <location>
        <begin position="360"/>
        <end position="392"/>
    </location>
</feature>
<dbReference type="Pfam" id="PF00704">
    <property type="entry name" value="Glyco_hydro_18"/>
    <property type="match status" value="1"/>
</dbReference>
<dbReference type="OMA" id="KSCQRGV"/>
<dbReference type="SUPFAM" id="SSF54556">
    <property type="entry name" value="Chitinase insertion domain"/>
    <property type="match status" value="1"/>
</dbReference>
<dbReference type="FunFam" id="3.10.50.10:FF:000001">
    <property type="entry name" value="Chitinase 3-like 1"/>
    <property type="match status" value="1"/>
</dbReference>
<reference evidence="13" key="1">
    <citation type="submission" date="2013-02" db="EMBL/GenBank/DDBJ databases">
        <authorList>
            <person name="Hughes D."/>
        </authorList>
    </citation>
    <scope>NUCLEOTIDE SEQUENCE</scope>
    <source>
        <strain>Durham</strain>
        <strain evidence="13">NC isolate 2 -- Noor lab</strain>
    </source>
</reference>
<dbReference type="Proteomes" id="UP000015102">
    <property type="component" value="Unassembled WGS sequence"/>
</dbReference>
<evidence type="ECO:0000256" key="6">
    <source>
        <dbReference type="ARBA" id="ARBA00023295"/>
    </source>
</evidence>
<dbReference type="HOGENOM" id="CLU_002833_3_0_1"/>
<evidence type="ECO:0000256" key="5">
    <source>
        <dbReference type="ARBA" id="ARBA00023157"/>
    </source>
</evidence>
<feature type="signal peptide" evidence="9">
    <location>
        <begin position="1"/>
        <end position="19"/>
    </location>
</feature>
<evidence type="ECO:0000256" key="4">
    <source>
        <dbReference type="ARBA" id="ARBA00022801"/>
    </source>
</evidence>
<keyword evidence="2" id="KW-0147">Chitin-binding</keyword>
<dbReference type="PANTHER" id="PTHR11177">
    <property type="entry name" value="CHITINASE"/>
    <property type="match status" value="1"/>
</dbReference>
<protein>
    <submittedName>
        <fullName evidence="12">Uncharacterized protein</fullName>
    </submittedName>
</protein>
<dbReference type="Gene3D" id="3.10.50.10">
    <property type="match status" value="1"/>
</dbReference>
<feature type="domain" description="GH18" evidence="11">
    <location>
        <begin position="21"/>
        <end position="359"/>
    </location>
</feature>
<dbReference type="InterPro" id="IPR001579">
    <property type="entry name" value="Glyco_hydro_18_chit_AS"/>
</dbReference>
<feature type="domain" description="Chitin-binding type-2" evidence="10">
    <location>
        <begin position="392"/>
        <end position="426"/>
    </location>
</feature>
<keyword evidence="4 7" id="KW-0378">Hydrolase</keyword>
<evidence type="ECO:0000313" key="13">
    <source>
        <dbReference type="Proteomes" id="UP000015102"/>
    </source>
</evidence>
<dbReference type="AlphaFoldDB" id="T1GD51"/>
<dbReference type="InterPro" id="IPR017853">
    <property type="entry name" value="GH"/>
</dbReference>
<comment type="similarity">
    <text evidence="1">Belongs to the glycosyl hydrolase 18 family. Chitinase class II subfamily.</text>
</comment>
<organism evidence="12 13">
    <name type="scientific">Megaselia scalaris</name>
    <name type="common">Humpbacked fly</name>
    <name type="synonym">Phora scalaris</name>
    <dbReference type="NCBI Taxonomy" id="36166"/>
    <lineage>
        <taxon>Eukaryota</taxon>
        <taxon>Metazoa</taxon>
        <taxon>Ecdysozoa</taxon>
        <taxon>Arthropoda</taxon>
        <taxon>Hexapoda</taxon>
        <taxon>Insecta</taxon>
        <taxon>Pterygota</taxon>
        <taxon>Neoptera</taxon>
        <taxon>Endopterygota</taxon>
        <taxon>Diptera</taxon>
        <taxon>Brachycera</taxon>
        <taxon>Muscomorpha</taxon>
        <taxon>Platypezoidea</taxon>
        <taxon>Phoridae</taxon>
        <taxon>Megaseliini</taxon>
        <taxon>Megaselia</taxon>
    </lineage>
</organism>
<evidence type="ECO:0000259" key="11">
    <source>
        <dbReference type="PROSITE" id="PS51910"/>
    </source>
</evidence>
<feature type="chain" id="PRO_5004588201" evidence="9">
    <location>
        <begin position="20"/>
        <end position="432"/>
    </location>
</feature>
<dbReference type="Pfam" id="PF01607">
    <property type="entry name" value="CBM_14"/>
    <property type="match status" value="1"/>
</dbReference>
<evidence type="ECO:0000313" key="12">
    <source>
        <dbReference type="EnsemblMetazoa" id="MESCA001232-PA"/>
    </source>
</evidence>
<dbReference type="Gene3D" id="3.20.20.80">
    <property type="entry name" value="Glycosidases"/>
    <property type="match status" value="1"/>
</dbReference>
<dbReference type="InterPro" id="IPR029070">
    <property type="entry name" value="Chitinase_insertion_sf"/>
</dbReference>
<dbReference type="InterPro" id="IPR001223">
    <property type="entry name" value="Glyco_hydro18_cat"/>
</dbReference>
<dbReference type="PROSITE" id="PS51910">
    <property type="entry name" value="GH18_2"/>
    <property type="match status" value="1"/>
</dbReference>
<dbReference type="GO" id="GO:0008061">
    <property type="term" value="F:chitin binding"/>
    <property type="evidence" value="ECO:0007669"/>
    <property type="project" value="UniProtKB-KW"/>
</dbReference>
<dbReference type="InterPro" id="IPR050314">
    <property type="entry name" value="Glycosyl_Hydrlase_18"/>
</dbReference>
<dbReference type="PANTHER" id="PTHR11177:SF360">
    <property type="entry name" value="CHITINASE 4-RELATED"/>
    <property type="match status" value="1"/>
</dbReference>
<name>T1GD51_MEGSC</name>
<proteinExistence type="inferred from homology"/>
<evidence type="ECO:0000256" key="3">
    <source>
        <dbReference type="ARBA" id="ARBA00022729"/>
    </source>
</evidence>
<dbReference type="GO" id="GO:0006032">
    <property type="term" value="P:chitin catabolic process"/>
    <property type="evidence" value="ECO:0007669"/>
    <property type="project" value="TreeGrafter"/>
</dbReference>
<dbReference type="InterPro" id="IPR002557">
    <property type="entry name" value="Chitin-bd_dom"/>
</dbReference>
<keyword evidence="5" id="KW-1015">Disulfide bond</keyword>
<dbReference type="InterPro" id="IPR011583">
    <property type="entry name" value="Chitinase_II/V-like_cat"/>
</dbReference>
<dbReference type="GO" id="GO:0004568">
    <property type="term" value="F:chitinase activity"/>
    <property type="evidence" value="ECO:0007669"/>
    <property type="project" value="TreeGrafter"/>
</dbReference>
<dbReference type="Gene3D" id="2.170.140.10">
    <property type="entry name" value="Chitin binding domain"/>
    <property type="match status" value="1"/>
</dbReference>
<dbReference type="CDD" id="cd02872">
    <property type="entry name" value="GH18_chitolectin_chitotriosidase"/>
    <property type="match status" value="1"/>
</dbReference>
<dbReference type="GO" id="GO:0005975">
    <property type="term" value="P:carbohydrate metabolic process"/>
    <property type="evidence" value="ECO:0007669"/>
    <property type="project" value="InterPro"/>
</dbReference>
<evidence type="ECO:0000259" key="10">
    <source>
        <dbReference type="PROSITE" id="PS50940"/>
    </source>
</evidence>
<dbReference type="GO" id="GO:0005576">
    <property type="term" value="C:extracellular region"/>
    <property type="evidence" value="ECO:0007669"/>
    <property type="project" value="InterPro"/>
</dbReference>
<reference evidence="12" key="2">
    <citation type="submission" date="2015-06" db="UniProtKB">
        <authorList>
            <consortium name="EnsemblMetazoa"/>
        </authorList>
    </citation>
    <scope>IDENTIFICATION</scope>
</reference>
<dbReference type="SUPFAM" id="SSF57625">
    <property type="entry name" value="Invertebrate chitin-binding proteins"/>
    <property type="match status" value="1"/>
</dbReference>
<dbReference type="InterPro" id="IPR036508">
    <property type="entry name" value="Chitin-bd_dom_sf"/>
</dbReference>
<dbReference type="STRING" id="36166.T1GD51"/>
<evidence type="ECO:0000256" key="7">
    <source>
        <dbReference type="RuleBase" id="RU000489"/>
    </source>
</evidence>
<dbReference type="PROSITE" id="PS01095">
    <property type="entry name" value="GH18_1"/>
    <property type="match status" value="1"/>
</dbReference>
<dbReference type="EMBL" id="CAQQ02159899">
    <property type="status" value="NOT_ANNOTATED_CDS"/>
    <property type="molecule type" value="Genomic_DNA"/>
</dbReference>
<dbReference type="SUPFAM" id="SSF51445">
    <property type="entry name" value="(Trans)glycosidases"/>
    <property type="match status" value="1"/>
</dbReference>
<evidence type="ECO:0000256" key="9">
    <source>
        <dbReference type="SAM" id="SignalP"/>
    </source>
</evidence>
<keyword evidence="6 7" id="KW-0326">Glycosidase</keyword>